<keyword evidence="6" id="KW-1133">Transmembrane helix</keyword>
<keyword evidence="4" id="KW-0862">Zinc</keyword>
<dbReference type="PANTHER" id="PTHR11040:SF211">
    <property type="entry name" value="ZINC TRANSPORTER ZIP11"/>
    <property type="match status" value="1"/>
</dbReference>
<feature type="transmembrane region" description="Helical" evidence="6">
    <location>
        <begin position="71"/>
        <end position="91"/>
    </location>
</feature>
<protein>
    <submittedName>
        <fullName evidence="7">Solute carrier family 39 member 11</fullName>
    </submittedName>
</protein>
<dbReference type="Ensembl" id="ENSAPLT00000014964.2">
    <property type="protein sequence ID" value="ENSAPLP00000014189.2"/>
    <property type="gene ID" value="ENSAPLG00000014368.2"/>
</dbReference>
<feature type="transmembrane region" description="Helical" evidence="6">
    <location>
        <begin position="44"/>
        <end position="64"/>
    </location>
</feature>
<dbReference type="GO" id="GO:0005375">
    <property type="term" value="F:copper ion transmembrane transporter activity"/>
    <property type="evidence" value="ECO:0007669"/>
    <property type="project" value="Ensembl"/>
</dbReference>
<proteinExistence type="inferred from homology"/>
<gene>
    <name evidence="7" type="primary">SLC39A11</name>
</gene>
<keyword evidence="3" id="KW-1003">Cell membrane</keyword>
<dbReference type="HOGENOM" id="CLU_2189785_0_0_1"/>
<keyword evidence="6" id="KW-0472">Membrane</keyword>
<reference evidence="7" key="3">
    <citation type="submission" date="2025-09" db="UniProtKB">
        <authorList>
            <consortium name="Ensembl"/>
        </authorList>
    </citation>
    <scope>IDENTIFICATION</scope>
</reference>
<dbReference type="AlphaFoldDB" id="U3J3W2"/>
<dbReference type="GO" id="GO:0071578">
    <property type="term" value="P:zinc ion import across plasma membrane"/>
    <property type="evidence" value="ECO:0007669"/>
    <property type="project" value="Ensembl"/>
</dbReference>
<feature type="transmembrane region" description="Helical" evidence="6">
    <location>
        <begin position="12"/>
        <end position="32"/>
    </location>
</feature>
<dbReference type="GO" id="GO:0005794">
    <property type="term" value="C:Golgi apparatus"/>
    <property type="evidence" value="ECO:0007669"/>
    <property type="project" value="Ensembl"/>
</dbReference>
<sequence>MLPGQGPVLQSVLGTLLTWGLTAAGSALVFVFSSGQRRILDGSLGFAAGVMLAASYWSLLAPAIEMAEESGTFGAFAFLPVAVGFVLGAAFVYGADLLIPVLVSALPSSWAFLAFGDSFLKREPSPSALPFPLCLSVPSDKGENGEPYQRRKGAGTSPPDGPPPFPVPKDSSPMGSSSSWRRILLMILAITIHNIPGEAQLSVCPSICPCSPFPGGALSWCHPRGMARGRLLSSLLLLLLTDSTGVPFAEICHIELCYLQGAGAI</sequence>
<dbReference type="STRING" id="8840.ENSAPLP00000014189"/>
<evidence type="ECO:0000256" key="3">
    <source>
        <dbReference type="ARBA" id="ARBA00022475"/>
    </source>
</evidence>
<name>U3J3W2_ANAPP</name>
<comment type="similarity">
    <text evidence="2">Belongs to the ZIP transporter (TC 2.A.5) family.</text>
</comment>
<accession>U3J3W2</accession>
<evidence type="ECO:0000256" key="5">
    <source>
        <dbReference type="SAM" id="MobiDB-lite"/>
    </source>
</evidence>
<feature type="region of interest" description="Disordered" evidence="5">
    <location>
        <begin position="141"/>
        <end position="174"/>
    </location>
</feature>
<evidence type="ECO:0000313" key="7">
    <source>
        <dbReference type="Ensembl" id="ENSAPLP00000014189.2"/>
    </source>
</evidence>
<comment type="subcellular location">
    <subcellularLocation>
        <location evidence="1">Cell membrane</location>
        <topology evidence="1">Multi-pass membrane protein</topology>
    </subcellularLocation>
</comment>
<keyword evidence="8" id="KW-1185">Reference proteome</keyword>
<evidence type="ECO:0000256" key="2">
    <source>
        <dbReference type="ARBA" id="ARBA00006939"/>
    </source>
</evidence>
<feature type="transmembrane region" description="Helical" evidence="6">
    <location>
        <begin position="97"/>
        <end position="115"/>
    </location>
</feature>
<dbReference type="GO" id="GO:0005886">
    <property type="term" value="C:plasma membrane"/>
    <property type="evidence" value="ECO:0007669"/>
    <property type="project" value="UniProtKB-SubCell"/>
</dbReference>
<evidence type="ECO:0000256" key="6">
    <source>
        <dbReference type="SAM" id="Phobius"/>
    </source>
</evidence>
<keyword evidence="6" id="KW-0812">Transmembrane</keyword>
<dbReference type="GO" id="GO:0005385">
    <property type="term" value="F:zinc ion transmembrane transporter activity"/>
    <property type="evidence" value="ECO:0007669"/>
    <property type="project" value="Ensembl"/>
</dbReference>
<dbReference type="Proteomes" id="UP000016666">
    <property type="component" value="Chromosome 19"/>
</dbReference>
<dbReference type="GO" id="GO:0005634">
    <property type="term" value="C:nucleus"/>
    <property type="evidence" value="ECO:0007669"/>
    <property type="project" value="Ensembl"/>
</dbReference>
<reference evidence="7 8" key="1">
    <citation type="submission" date="2017-10" db="EMBL/GenBank/DDBJ databases">
        <title>A new Pekin duck reference genome.</title>
        <authorList>
            <person name="Hou Z.-C."/>
            <person name="Zhou Z.-K."/>
            <person name="Zhu F."/>
            <person name="Hou S.-S."/>
        </authorList>
    </citation>
    <scope>NUCLEOTIDE SEQUENCE [LARGE SCALE GENOMIC DNA]</scope>
</reference>
<organism evidence="7 8">
    <name type="scientific">Anas platyrhynchos platyrhynchos</name>
    <name type="common">Northern mallard</name>
    <dbReference type="NCBI Taxonomy" id="8840"/>
    <lineage>
        <taxon>Eukaryota</taxon>
        <taxon>Metazoa</taxon>
        <taxon>Chordata</taxon>
        <taxon>Craniata</taxon>
        <taxon>Vertebrata</taxon>
        <taxon>Euteleostomi</taxon>
        <taxon>Archelosauria</taxon>
        <taxon>Archosauria</taxon>
        <taxon>Dinosauria</taxon>
        <taxon>Saurischia</taxon>
        <taxon>Theropoda</taxon>
        <taxon>Coelurosauria</taxon>
        <taxon>Aves</taxon>
        <taxon>Neognathae</taxon>
        <taxon>Galloanserae</taxon>
        <taxon>Anseriformes</taxon>
        <taxon>Anatidae</taxon>
        <taxon>Anatinae</taxon>
        <taxon>Anas</taxon>
    </lineage>
</organism>
<evidence type="ECO:0000313" key="8">
    <source>
        <dbReference type="Proteomes" id="UP000016666"/>
    </source>
</evidence>
<reference evidence="7" key="2">
    <citation type="submission" date="2025-08" db="UniProtKB">
        <authorList>
            <consortium name="Ensembl"/>
        </authorList>
    </citation>
    <scope>IDENTIFICATION</scope>
</reference>
<dbReference type="GeneTree" id="ENSGT00390000006167"/>
<dbReference type="PANTHER" id="PTHR11040">
    <property type="entry name" value="ZINC/IRON TRANSPORTER"/>
    <property type="match status" value="1"/>
</dbReference>
<evidence type="ECO:0000256" key="1">
    <source>
        <dbReference type="ARBA" id="ARBA00004651"/>
    </source>
</evidence>
<evidence type="ECO:0000256" key="4">
    <source>
        <dbReference type="ARBA" id="ARBA00022833"/>
    </source>
</evidence>